<protein>
    <submittedName>
        <fullName evidence="1">Uncharacterized protein</fullName>
    </submittedName>
</protein>
<proteinExistence type="predicted"/>
<name>A0A9P0D6G1_9CUCU</name>
<dbReference type="OrthoDB" id="6771143at2759"/>
<organism evidence="1 2">
    <name type="scientific">Psylliodes chrysocephalus</name>
    <dbReference type="NCBI Taxonomy" id="3402493"/>
    <lineage>
        <taxon>Eukaryota</taxon>
        <taxon>Metazoa</taxon>
        <taxon>Ecdysozoa</taxon>
        <taxon>Arthropoda</taxon>
        <taxon>Hexapoda</taxon>
        <taxon>Insecta</taxon>
        <taxon>Pterygota</taxon>
        <taxon>Neoptera</taxon>
        <taxon>Endopterygota</taxon>
        <taxon>Coleoptera</taxon>
        <taxon>Polyphaga</taxon>
        <taxon>Cucujiformia</taxon>
        <taxon>Chrysomeloidea</taxon>
        <taxon>Chrysomelidae</taxon>
        <taxon>Galerucinae</taxon>
        <taxon>Alticini</taxon>
        <taxon>Psylliodes</taxon>
    </lineage>
</organism>
<evidence type="ECO:0000313" key="1">
    <source>
        <dbReference type="EMBL" id="CAH1111107.1"/>
    </source>
</evidence>
<dbReference type="EMBL" id="OV651817">
    <property type="protein sequence ID" value="CAH1111107.1"/>
    <property type="molecule type" value="Genomic_DNA"/>
</dbReference>
<sequence>MRQGFKYQPTDIGPFYVYIENIKTNFQGKLNTIEVGEIILRAHSEIDNKIKQIQSIGKNPIRIILKDYLSANVLPSSTNLIKHDLGAFMPKFLLFRLVVVKQIDVDLSEKYLKK</sequence>
<keyword evidence="2" id="KW-1185">Reference proteome</keyword>
<dbReference type="AlphaFoldDB" id="A0A9P0D6G1"/>
<dbReference type="Proteomes" id="UP001153636">
    <property type="component" value="Chromosome 5"/>
</dbReference>
<evidence type="ECO:0000313" key="2">
    <source>
        <dbReference type="Proteomes" id="UP001153636"/>
    </source>
</evidence>
<reference evidence="1" key="1">
    <citation type="submission" date="2022-01" db="EMBL/GenBank/DDBJ databases">
        <authorList>
            <person name="King R."/>
        </authorList>
    </citation>
    <scope>NUCLEOTIDE SEQUENCE</scope>
</reference>
<accession>A0A9P0D6G1</accession>
<gene>
    <name evidence="1" type="ORF">PSYICH_LOCUS11035</name>
</gene>